<keyword evidence="4" id="KW-0342">GTP-binding</keyword>
<comment type="similarity">
    <text evidence="1">Belongs to the GPN-loop GTPase family.</text>
</comment>
<name>A0A497EWY0_9CREN</name>
<dbReference type="InterPro" id="IPR027417">
    <property type="entry name" value="P-loop_NTPase"/>
</dbReference>
<dbReference type="GO" id="GO:0003924">
    <property type="term" value="F:GTPase activity"/>
    <property type="evidence" value="ECO:0007669"/>
    <property type="project" value="TreeGrafter"/>
</dbReference>
<dbReference type="PANTHER" id="PTHR21231:SF8">
    <property type="entry name" value="GPN-LOOP GTPASE 1"/>
    <property type="match status" value="1"/>
</dbReference>
<sequence length="247" mass="27727">MLSIMVIGTAGSGKSALTAAFSDWLKNQEKEVGTLNLDPGVKWLPYSPDVDIREYISIDEVMEKYGLGPNGALIACVDMMANYIQEVRNEIRDLAIDYLIIDTPGQMELFAFRTSGPFITAKIGGENLIILCLLDSMFTKNPSDFVSILLLATSVQYRFLKPQINVISKADMLSIEDKMRIENWIENPDELRMAVMDERHVMQRELSKRISEAISSELLADLVFTSASTWEGFDNLYALIQRIAGEV</sequence>
<dbReference type="InterPro" id="IPR004130">
    <property type="entry name" value="Gpn"/>
</dbReference>
<dbReference type="Proteomes" id="UP000268446">
    <property type="component" value="Unassembled WGS sequence"/>
</dbReference>
<evidence type="ECO:0000256" key="4">
    <source>
        <dbReference type="ARBA" id="ARBA00023134"/>
    </source>
</evidence>
<dbReference type="EMBL" id="QMQZ01000071">
    <property type="protein sequence ID" value="RLE51188.1"/>
    <property type="molecule type" value="Genomic_DNA"/>
</dbReference>
<dbReference type="EMBL" id="QMRA01000001">
    <property type="protein sequence ID" value="RLE55978.1"/>
    <property type="molecule type" value="Genomic_DNA"/>
</dbReference>
<protein>
    <submittedName>
        <fullName evidence="5">GTPase</fullName>
    </submittedName>
</protein>
<evidence type="ECO:0000313" key="6">
    <source>
        <dbReference type="EMBL" id="RLE55978.1"/>
    </source>
</evidence>
<dbReference type="AlphaFoldDB" id="A0A497EWY0"/>
<dbReference type="Proteomes" id="UP000269499">
    <property type="component" value="Unassembled WGS sequence"/>
</dbReference>
<dbReference type="PANTHER" id="PTHR21231">
    <property type="entry name" value="XPA-BINDING PROTEIN 1-RELATED"/>
    <property type="match status" value="1"/>
</dbReference>
<dbReference type="NCBIfam" id="NF010340">
    <property type="entry name" value="PRK13768.1-2"/>
    <property type="match status" value="1"/>
</dbReference>
<comment type="caution">
    <text evidence="5">The sequence shown here is derived from an EMBL/GenBank/DDBJ whole genome shotgun (WGS) entry which is preliminary data.</text>
</comment>
<evidence type="ECO:0000313" key="7">
    <source>
        <dbReference type="Proteomes" id="UP000268446"/>
    </source>
</evidence>
<reference evidence="7 8" key="1">
    <citation type="submission" date="2018-06" db="EMBL/GenBank/DDBJ databases">
        <title>Extensive metabolic versatility and redundancy in microbially diverse, dynamic hydrothermal sediments.</title>
        <authorList>
            <person name="Dombrowski N."/>
            <person name="Teske A."/>
            <person name="Baker B.J."/>
        </authorList>
    </citation>
    <scope>NUCLEOTIDE SEQUENCE [LARGE SCALE GENOMIC DNA]</scope>
    <source>
        <strain evidence="6">B20_G2</strain>
        <strain evidence="5">B29_G17</strain>
    </source>
</reference>
<evidence type="ECO:0000256" key="3">
    <source>
        <dbReference type="ARBA" id="ARBA00022801"/>
    </source>
</evidence>
<evidence type="ECO:0000313" key="5">
    <source>
        <dbReference type="EMBL" id="RLE51188.1"/>
    </source>
</evidence>
<keyword evidence="3" id="KW-0378">Hydrolase</keyword>
<dbReference type="GO" id="GO:0005525">
    <property type="term" value="F:GTP binding"/>
    <property type="evidence" value="ECO:0007669"/>
    <property type="project" value="UniProtKB-KW"/>
</dbReference>
<dbReference type="Gene3D" id="3.40.50.300">
    <property type="entry name" value="P-loop containing nucleotide triphosphate hydrolases"/>
    <property type="match status" value="1"/>
</dbReference>
<keyword evidence="2" id="KW-0547">Nucleotide-binding</keyword>
<proteinExistence type="inferred from homology"/>
<dbReference type="SUPFAM" id="SSF52540">
    <property type="entry name" value="P-loop containing nucleoside triphosphate hydrolases"/>
    <property type="match status" value="1"/>
</dbReference>
<accession>A0A497EWY0</accession>
<evidence type="ECO:0000256" key="2">
    <source>
        <dbReference type="ARBA" id="ARBA00022741"/>
    </source>
</evidence>
<gene>
    <name evidence="5" type="ORF">DRJ20_02470</name>
    <name evidence="6" type="ORF">DRJ26_00105</name>
</gene>
<organism evidence="5 7">
    <name type="scientific">Thermoproteota archaeon</name>
    <dbReference type="NCBI Taxonomy" id="2056631"/>
    <lineage>
        <taxon>Archaea</taxon>
        <taxon>Thermoproteota</taxon>
    </lineage>
</organism>
<evidence type="ECO:0000313" key="8">
    <source>
        <dbReference type="Proteomes" id="UP000269499"/>
    </source>
</evidence>
<dbReference type="Pfam" id="PF03029">
    <property type="entry name" value="ATP_bind_1"/>
    <property type="match status" value="1"/>
</dbReference>
<evidence type="ECO:0000256" key="1">
    <source>
        <dbReference type="ARBA" id="ARBA00005290"/>
    </source>
</evidence>